<organism evidence="2 8">
    <name type="scientific">Lactococcus lactis subsp. cremoris</name>
    <name type="common">Streptococcus cremoris</name>
    <dbReference type="NCBI Taxonomy" id="1359"/>
    <lineage>
        <taxon>Bacteria</taxon>
        <taxon>Bacillati</taxon>
        <taxon>Bacillota</taxon>
        <taxon>Bacilli</taxon>
        <taxon>Lactobacillales</taxon>
        <taxon>Streptococcaceae</taxon>
        <taxon>Lactococcus</taxon>
    </lineage>
</organism>
<dbReference type="Proteomes" id="UP001254658">
    <property type="component" value="Chromosome"/>
</dbReference>
<dbReference type="Proteomes" id="UP000192016">
    <property type="component" value="Chromosome"/>
</dbReference>
<keyword evidence="1" id="KW-1133">Transmembrane helix</keyword>
<reference evidence="8 9" key="2">
    <citation type="journal article" date="2017" name="BMC Genomics">
        <title>Comparative and functional genomics of the Lactococcus lactis taxon; insights into evolution and niche adaptation.</title>
        <authorList>
            <person name="Kelleher P."/>
            <person name="Bottacini F."/>
            <person name="Mahony J."/>
            <person name="Kilcawley K.N."/>
            <person name="van Sinderen D."/>
        </authorList>
    </citation>
    <scope>NUCLEOTIDE SEQUENCE [LARGE SCALE GENOMIC DNA]</scope>
    <source>
        <strain evidence="2 8">JM1</strain>
        <strain evidence="6 9">UC109</strain>
    </source>
</reference>
<evidence type="ECO:0000313" key="2">
    <source>
        <dbReference type="EMBL" id="ARE29046.1"/>
    </source>
</evidence>
<evidence type="ECO:0000256" key="1">
    <source>
        <dbReference type="SAM" id="Phobius"/>
    </source>
</evidence>
<dbReference type="EMBL" id="CP015907">
    <property type="protein sequence ID" value="WOW94314.1"/>
    <property type="molecule type" value="Genomic_DNA"/>
</dbReference>
<dbReference type="EMBL" id="CP015899">
    <property type="protein sequence ID" value="ARE29046.1"/>
    <property type="molecule type" value="Genomic_DNA"/>
</dbReference>
<name>A0A0M2ZQ83_LACLC</name>
<accession>A0A0M2ZQ83</accession>
<evidence type="ECO:0000313" key="7">
    <source>
        <dbReference type="Proteomes" id="UP000034513"/>
    </source>
</evidence>
<dbReference type="EMBL" id="AP024222">
    <property type="protein sequence ID" value="BCO07148.1"/>
    <property type="molecule type" value="Genomic_DNA"/>
</dbReference>
<sequence length="47" mass="5349">MTFLQINLALMTITVILATLMGSCLLYTMKTMRARLAKLNESNQTER</sequence>
<evidence type="ECO:0000313" key="9">
    <source>
        <dbReference type="Proteomes" id="UP000192016"/>
    </source>
</evidence>
<dbReference type="Proteomes" id="UP000595253">
    <property type="component" value="Chromosome"/>
</dbReference>
<protein>
    <submittedName>
        <fullName evidence="2">Uncharacterized protein</fullName>
    </submittedName>
</protein>
<dbReference type="AlphaFoldDB" id="A0A0M2ZQ83"/>
<reference evidence="3 10" key="3">
    <citation type="submission" date="2020-12" db="EMBL/GenBank/DDBJ databases">
        <title>Complete genome sequence of lactococcus lactis subsp. cremoris strain EPSC and strain G3-2.</title>
        <authorList>
            <person name="Kita K."/>
            <person name="Ishikawa S."/>
        </authorList>
    </citation>
    <scope>NUCLEOTIDE SEQUENCE [LARGE SCALE GENOMIC DNA]</scope>
    <source>
        <strain evidence="3 10">EPSC</strain>
    </source>
</reference>
<feature type="transmembrane region" description="Helical" evidence="1">
    <location>
        <begin position="6"/>
        <end position="28"/>
    </location>
</feature>
<reference evidence="5" key="4">
    <citation type="journal article" date="2022" name="Microbiol. Spectr.">
        <title>Optimizing Conditions in the Acid Tolerance Test for Potential Probiotics Using Response Surface Methodology.</title>
        <authorList>
            <person name="Ko H.I."/>
            <person name="Jeong C.H."/>
            <person name="Hong S.W."/>
            <person name="Eun J.B."/>
            <person name="Kim T.W."/>
        </authorList>
    </citation>
    <scope>NUCLEOTIDE SEQUENCE</scope>
    <source>
        <strain evidence="5">KCKM 0438</strain>
    </source>
</reference>
<evidence type="ECO:0000313" key="8">
    <source>
        <dbReference type="Proteomes" id="UP000191806"/>
    </source>
</evidence>
<dbReference type="Proteomes" id="UP000191806">
    <property type="component" value="Chromosome"/>
</dbReference>
<evidence type="ECO:0000313" key="5">
    <source>
        <dbReference type="EMBL" id="WMX69559.1"/>
    </source>
</evidence>
<dbReference type="RefSeq" id="WP_011676746.1">
    <property type="nucleotide sequence ID" value="NZ_CAKMBC010000058.1"/>
</dbReference>
<evidence type="ECO:0000313" key="4">
    <source>
        <dbReference type="EMBL" id="KKW70429.1"/>
    </source>
</evidence>
<evidence type="ECO:0000313" key="10">
    <source>
        <dbReference type="Proteomes" id="UP000595253"/>
    </source>
</evidence>
<reference evidence="5" key="6">
    <citation type="submission" date="2023-09" db="EMBL/GenBank/DDBJ databases">
        <authorList>
            <person name="Kim T.W."/>
        </authorList>
    </citation>
    <scope>NUCLEOTIDE SEQUENCE</scope>
    <source>
        <strain evidence="5">KCKM 0438</strain>
    </source>
</reference>
<reference evidence="6" key="5">
    <citation type="submission" date="2023-06" db="EMBL/GenBank/DDBJ databases">
        <authorList>
            <person name="McDonnell B."/>
        </authorList>
    </citation>
    <scope>NUCLEOTIDE SEQUENCE</scope>
    <source>
        <strain evidence="6">UC109</strain>
    </source>
</reference>
<proteinExistence type="predicted"/>
<reference evidence="4 7" key="1">
    <citation type="submission" date="2015-04" db="EMBL/GenBank/DDBJ databases">
        <title>Evaluation of non-dairy Lactococcus lactis with potential dairy applications reveals extensive phenotype-genotype disparity.</title>
        <authorList>
            <person name="Cavanagh D."/>
            <person name="Casey A."/>
            <person name="Altermann E."/>
            <person name="Cotter P."/>
            <person name="Fitzgerald G.F."/>
            <person name="McAuliffe O."/>
        </authorList>
    </citation>
    <scope>NUCLEOTIDE SEQUENCE [LARGE SCALE GENOMIC DNA]</scope>
    <source>
        <strain evidence="4 7">DPC6856</strain>
    </source>
</reference>
<keyword evidence="1" id="KW-0472">Membrane</keyword>
<keyword evidence="1" id="KW-0812">Transmembrane</keyword>
<dbReference type="EMBL" id="CP133787">
    <property type="protein sequence ID" value="WMX69559.1"/>
    <property type="molecule type" value="Genomic_DNA"/>
</dbReference>
<evidence type="ECO:0000313" key="6">
    <source>
        <dbReference type="EMBL" id="WOW94314.1"/>
    </source>
</evidence>
<dbReference type="EMBL" id="LAVW01000150">
    <property type="protein sequence ID" value="KKW70429.1"/>
    <property type="molecule type" value="Genomic_DNA"/>
</dbReference>
<gene>
    <name evidence="3" type="ORF">LLC_23880</name>
    <name evidence="2" type="ORF">LLJM1_1691</name>
    <name evidence="6" type="ORF">LLUC109_1632</name>
    <name evidence="5" type="ORF">RF668_06545</name>
    <name evidence="4" type="ORF">VN93_2162</name>
</gene>
<dbReference type="Proteomes" id="UP000034513">
    <property type="component" value="Unassembled WGS sequence"/>
</dbReference>
<keyword evidence="7" id="KW-1185">Reference proteome</keyword>
<evidence type="ECO:0000313" key="3">
    <source>
        <dbReference type="EMBL" id="BCO07148.1"/>
    </source>
</evidence>